<comment type="caution">
    <text evidence="2">The sequence shown here is derived from an EMBL/GenBank/DDBJ whole genome shotgun (WGS) entry which is preliminary data.</text>
</comment>
<dbReference type="EMBL" id="PIQO01000015">
    <property type="protein sequence ID" value="PKR83807.1"/>
    <property type="molecule type" value="Genomic_DNA"/>
</dbReference>
<feature type="region of interest" description="Disordered" evidence="1">
    <location>
        <begin position="187"/>
        <end position="332"/>
    </location>
</feature>
<feature type="compositionally biased region" description="Polar residues" evidence="1">
    <location>
        <begin position="283"/>
        <end position="298"/>
    </location>
</feature>
<gene>
    <name evidence="2" type="ORF">CWO92_17540</name>
</gene>
<sequence length="332" mass="35845">MIKKTIIIIMITILIIGAAISPHKSHADSSLSMNGFVIEADRVEGVMGIPLIRNSETTTQKNKLMLRLTFQKATIYGLTITKELNTPNGPVTIQFKSTGPVELSNMAVDVTKVEFGGIYLPNQLGELGMKNVRLVAHKQTADDAILPALVASMEERAANVDTTSDSDENLEKQADLFKKILEDSKNGKLQHPLDDLNKTLQPKKEESGKELSDSKALDKINKALPPNKSEKKEDVTASEDKKKQSINNDPPTDSKASNNEDKANGSQNNQQSDKLQPTEEENSGANSPTSGDSKQNIGTVEEQAPPAGAVNSGSTHETKHGGPLDLLTGLFP</sequence>
<feature type="compositionally biased region" description="Polar residues" evidence="1">
    <location>
        <begin position="264"/>
        <end position="275"/>
    </location>
</feature>
<reference evidence="2 3" key="1">
    <citation type="submission" date="2017-11" db="EMBL/GenBank/DDBJ databases">
        <title>Bacillus camelliae sp. nov., isolated from pu'er tea.</title>
        <authorList>
            <person name="Niu L."/>
        </authorList>
    </citation>
    <scope>NUCLEOTIDE SEQUENCE [LARGE SCALE GENOMIC DNA]</scope>
    <source>
        <strain evidence="2 3">7578-1</strain>
    </source>
</reference>
<accession>A0A2N3LGW0</accession>
<protein>
    <submittedName>
        <fullName evidence="2">Uncharacterized protein</fullName>
    </submittedName>
</protein>
<proteinExistence type="predicted"/>
<evidence type="ECO:0000256" key="1">
    <source>
        <dbReference type="SAM" id="MobiDB-lite"/>
    </source>
</evidence>
<dbReference type="RefSeq" id="WP_101355505.1">
    <property type="nucleotide sequence ID" value="NZ_PIQO01000015.1"/>
</dbReference>
<dbReference type="AlphaFoldDB" id="A0A2N3LGW0"/>
<evidence type="ECO:0000313" key="3">
    <source>
        <dbReference type="Proteomes" id="UP000233440"/>
    </source>
</evidence>
<keyword evidence="3" id="KW-1185">Reference proteome</keyword>
<feature type="compositionally biased region" description="Polar residues" evidence="1">
    <location>
        <begin position="245"/>
        <end position="257"/>
    </location>
</feature>
<feature type="compositionally biased region" description="Basic and acidic residues" evidence="1">
    <location>
        <begin position="187"/>
        <end position="221"/>
    </location>
</feature>
<feature type="compositionally biased region" description="Basic and acidic residues" evidence="1">
    <location>
        <begin position="228"/>
        <end position="243"/>
    </location>
</feature>
<organism evidence="2 3">
    <name type="scientific">Heyndrickxia camelliae</name>
    <dbReference type="NCBI Taxonomy" id="1707093"/>
    <lineage>
        <taxon>Bacteria</taxon>
        <taxon>Bacillati</taxon>
        <taxon>Bacillota</taxon>
        <taxon>Bacilli</taxon>
        <taxon>Bacillales</taxon>
        <taxon>Bacillaceae</taxon>
        <taxon>Heyndrickxia</taxon>
    </lineage>
</organism>
<dbReference type="Proteomes" id="UP000233440">
    <property type="component" value="Unassembled WGS sequence"/>
</dbReference>
<evidence type="ECO:0000313" key="2">
    <source>
        <dbReference type="EMBL" id="PKR83807.1"/>
    </source>
</evidence>
<name>A0A2N3LGW0_9BACI</name>